<feature type="transmembrane region" description="Helical" evidence="9">
    <location>
        <begin position="92"/>
        <end position="110"/>
    </location>
</feature>
<keyword evidence="6 12" id="KW-0418">Kinase</keyword>
<keyword evidence="7" id="KW-0067">ATP-binding</keyword>
<feature type="transmembrane region" description="Helical" evidence="9">
    <location>
        <begin position="26"/>
        <end position="54"/>
    </location>
</feature>
<dbReference type="PRINTS" id="PR00344">
    <property type="entry name" value="BCTRLSENSOR"/>
</dbReference>
<dbReference type="SMART" id="SM00387">
    <property type="entry name" value="HATPase_c"/>
    <property type="match status" value="1"/>
</dbReference>
<evidence type="ECO:0000256" key="4">
    <source>
        <dbReference type="ARBA" id="ARBA00022679"/>
    </source>
</evidence>
<dbReference type="Gene3D" id="3.30.565.10">
    <property type="entry name" value="Histidine kinase-like ATPase, C-terminal domain"/>
    <property type="match status" value="1"/>
</dbReference>
<dbReference type="PANTHER" id="PTHR43065:SF10">
    <property type="entry name" value="PEROXIDE STRESS-ACTIVATED HISTIDINE KINASE MAK3"/>
    <property type="match status" value="1"/>
</dbReference>
<comment type="caution">
    <text evidence="12">The sequence shown here is derived from an EMBL/GenBank/DDBJ whole genome shotgun (WGS) entry which is preliminary data.</text>
</comment>
<sequence length="640" mass="70144">MNSVQNDQNLSVAAVLRRLRLMISPVLILIIFLLDTFTPLISAVAVFYVVPLLMLGDFLSIRRVQLLFFGMIGLATFSLLFDHGLNPEFATLLRYCVSVAAISITGFLIVKTLRDRQTLVGQAALLDVTHDAIFTRSPDGQILFWNRGAERLYGWSRQEAVGRNSHELLQSRFPTSLEAINDHLHANGLWEGEISHQCRGGGRLIVLSRWTLDEHDPGKPPVILESNTDITAGKAADTALRASEVRYRNVFNTLAVGIWEHDFGPLRAALKGLRESGVEDLHAYLLQHPEFVRDAQQMIPITDVNDTALTLMDVERKEDFFHSLAEILPPAEGSFIDFLIAFDEGRGYYQAETEVLNRRGEAIPIIVAITFPPPGHEADRVQAVVLNITERRRLQLAFDHAKQEAEHALRAAAMGELSVSIAHEVNQPLAAIMTSAEAALRWMDRSPPDLEETREALADVLNATRHATGVVKRVRKLVSRARPETEVVAVNALAAEALRLVRDDLERLNIPVRVTLSAADGHVQADRVLLQQALVNLVTNAAQAMTAAGTPAPTIEMRTCLKDGHAVIDVIDNGPGFDPDSAQRAFDAFFSTRPNGMGLGLAICRSTVEAHEGTVSIVSGPGAGARLSIRLPLLSDPPGA</sequence>
<evidence type="ECO:0000256" key="1">
    <source>
        <dbReference type="ARBA" id="ARBA00000085"/>
    </source>
</evidence>
<comment type="catalytic activity">
    <reaction evidence="1">
        <text>ATP + protein L-histidine = ADP + protein N-phospho-L-histidine.</text>
        <dbReference type="EC" id="2.7.13.3"/>
    </reaction>
</comment>
<dbReference type="SUPFAM" id="SSF55874">
    <property type="entry name" value="ATPase domain of HSP90 chaperone/DNA topoisomerase II/histidine kinase"/>
    <property type="match status" value="1"/>
</dbReference>
<evidence type="ECO:0000313" key="13">
    <source>
        <dbReference type="Proteomes" id="UP000289220"/>
    </source>
</evidence>
<dbReference type="GO" id="GO:0000155">
    <property type="term" value="F:phosphorelay sensor kinase activity"/>
    <property type="evidence" value="ECO:0007669"/>
    <property type="project" value="InterPro"/>
</dbReference>
<dbReference type="CDD" id="cd00130">
    <property type="entry name" value="PAS"/>
    <property type="match status" value="1"/>
</dbReference>
<accession>A0A7Z8Y0Q4</accession>
<keyword evidence="9" id="KW-0472">Membrane</keyword>
<keyword evidence="8" id="KW-0902">Two-component regulatory system</keyword>
<dbReference type="Gene3D" id="3.30.450.20">
    <property type="entry name" value="PAS domain"/>
    <property type="match status" value="2"/>
</dbReference>
<dbReference type="SMART" id="SM00091">
    <property type="entry name" value="PAS"/>
    <property type="match status" value="1"/>
</dbReference>
<dbReference type="InterPro" id="IPR004358">
    <property type="entry name" value="Sig_transdc_His_kin-like_C"/>
</dbReference>
<dbReference type="Proteomes" id="UP000289220">
    <property type="component" value="Unassembled WGS sequence"/>
</dbReference>
<dbReference type="InterPro" id="IPR003594">
    <property type="entry name" value="HATPase_dom"/>
</dbReference>
<evidence type="ECO:0000256" key="9">
    <source>
        <dbReference type="SAM" id="Phobius"/>
    </source>
</evidence>
<gene>
    <name evidence="12" type="primary">tmoS_2</name>
    <name evidence="12" type="ORF">BREV_BREV_00825</name>
</gene>
<dbReference type="Gene3D" id="1.10.287.130">
    <property type="match status" value="1"/>
</dbReference>
<evidence type="ECO:0000256" key="7">
    <source>
        <dbReference type="ARBA" id="ARBA00022840"/>
    </source>
</evidence>
<evidence type="ECO:0000313" key="12">
    <source>
        <dbReference type="EMBL" id="VDC48697.1"/>
    </source>
</evidence>
<dbReference type="SUPFAM" id="SSF47384">
    <property type="entry name" value="Homodimeric domain of signal transducing histidine kinase"/>
    <property type="match status" value="1"/>
</dbReference>
<name>A0A7Z8Y0Q4_9CAUL</name>
<organism evidence="12 13">
    <name type="scientific">Brevundimonas mediterranea</name>
    <dbReference type="NCBI Taxonomy" id="74329"/>
    <lineage>
        <taxon>Bacteria</taxon>
        <taxon>Pseudomonadati</taxon>
        <taxon>Pseudomonadota</taxon>
        <taxon>Alphaproteobacteria</taxon>
        <taxon>Caulobacterales</taxon>
        <taxon>Caulobacteraceae</taxon>
        <taxon>Brevundimonas</taxon>
    </lineage>
</organism>
<proteinExistence type="predicted"/>
<dbReference type="CDD" id="cd00082">
    <property type="entry name" value="HisKA"/>
    <property type="match status" value="1"/>
</dbReference>
<feature type="transmembrane region" description="Helical" evidence="9">
    <location>
        <begin position="66"/>
        <end position="86"/>
    </location>
</feature>
<evidence type="ECO:0000256" key="5">
    <source>
        <dbReference type="ARBA" id="ARBA00022741"/>
    </source>
</evidence>
<dbReference type="InterPro" id="IPR000014">
    <property type="entry name" value="PAS"/>
</dbReference>
<dbReference type="SMART" id="SM00388">
    <property type="entry name" value="HisKA"/>
    <property type="match status" value="1"/>
</dbReference>
<dbReference type="InterPro" id="IPR036890">
    <property type="entry name" value="HATPase_C_sf"/>
</dbReference>
<dbReference type="InterPro" id="IPR035965">
    <property type="entry name" value="PAS-like_dom_sf"/>
</dbReference>
<keyword evidence="9" id="KW-0812">Transmembrane</keyword>
<feature type="domain" description="PAS" evidence="11">
    <location>
        <begin position="125"/>
        <end position="185"/>
    </location>
</feature>
<dbReference type="EMBL" id="UXHF01000010">
    <property type="protein sequence ID" value="VDC48697.1"/>
    <property type="molecule type" value="Genomic_DNA"/>
</dbReference>
<evidence type="ECO:0000256" key="3">
    <source>
        <dbReference type="ARBA" id="ARBA00022553"/>
    </source>
</evidence>
<dbReference type="GO" id="GO:0006355">
    <property type="term" value="P:regulation of DNA-templated transcription"/>
    <property type="evidence" value="ECO:0007669"/>
    <property type="project" value="InterPro"/>
</dbReference>
<keyword evidence="3" id="KW-0597">Phosphoprotein</keyword>
<dbReference type="EC" id="2.7.13.3" evidence="2"/>
<dbReference type="NCBIfam" id="TIGR00229">
    <property type="entry name" value="sensory_box"/>
    <property type="match status" value="1"/>
</dbReference>
<dbReference type="InterPro" id="IPR005467">
    <property type="entry name" value="His_kinase_dom"/>
</dbReference>
<evidence type="ECO:0000256" key="8">
    <source>
        <dbReference type="ARBA" id="ARBA00023012"/>
    </source>
</evidence>
<dbReference type="PROSITE" id="PS50109">
    <property type="entry name" value="HIS_KIN"/>
    <property type="match status" value="1"/>
</dbReference>
<dbReference type="PANTHER" id="PTHR43065">
    <property type="entry name" value="SENSOR HISTIDINE KINASE"/>
    <property type="match status" value="1"/>
</dbReference>
<protein>
    <recommendedName>
        <fullName evidence="2">histidine kinase</fullName>
        <ecNumber evidence="2">2.7.13.3</ecNumber>
    </recommendedName>
</protein>
<keyword evidence="4" id="KW-0808">Transferase</keyword>
<dbReference type="Pfam" id="PF02518">
    <property type="entry name" value="HATPase_c"/>
    <property type="match status" value="1"/>
</dbReference>
<keyword evidence="5" id="KW-0547">Nucleotide-binding</keyword>
<dbReference type="Pfam" id="PF00989">
    <property type="entry name" value="PAS"/>
    <property type="match status" value="1"/>
</dbReference>
<evidence type="ECO:0000256" key="6">
    <source>
        <dbReference type="ARBA" id="ARBA00022777"/>
    </source>
</evidence>
<dbReference type="AlphaFoldDB" id="A0A7Z8Y0Q4"/>
<feature type="domain" description="Histidine kinase" evidence="10">
    <location>
        <begin position="420"/>
        <end position="635"/>
    </location>
</feature>
<evidence type="ECO:0000259" key="10">
    <source>
        <dbReference type="PROSITE" id="PS50109"/>
    </source>
</evidence>
<dbReference type="InterPro" id="IPR013767">
    <property type="entry name" value="PAS_fold"/>
</dbReference>
<reference evidence="12 13" key="1">
    <citation type="submission" date="2018-11" db="EMBL/GenBank/DDBJ databases">
        <authorList>
            <person name="Peiro R."/>
            <person name="Begona"/>
            <person name="Cbmso G."/>
            <person name="Lopez M."/>
            <person name="Gonzalez S."/>
            <person name="Sacristan E."/>
            <person name="Castillo E."/>
        </authorList>
    </citation>
    <scope>NUCLEOTIDE SEQUENCE [LARGE SCALE GENOMIC DNA]</scope>
    <source>
        <strain evidence="12">Brev_genome</strain>
    </source>
</reference>
<dbReference type="GO" id="GO:0005524">
    <property type="term" value="F:ATP binding"/>
    <property type="evidence" value="ECO:0007669"/>
    <property type="project" value="UniProtKB-KW"/>
</dbReference>
<dbReference type="InterPro" id="IPR003661">
    <property type="entry name" value="HisK_dim/P_dom"/>
</dbReference>
<dbReference type="RefSeq" id="WP_154725624.1">
    <property type="nucleotide sequence ID" value="NZ_UXHF01000010.1"/>
</dbReference>
<evidence type="ECO:0000256" key="2">
    <source>
        <dbReference type="ARBA" id="ARBA00012438"/>
    </source>
</evidence>
<dbReference type="Pfam" id="PF00512">
    <property type="entry name" value="HisKA"/>
    <property type="match status" value="1"/>
</dbReference>
<evidence type="ECO:0000259" key="11">
    <source>
        <dbReference type="PROSITE" id="PS50112"/>
    </source>
</evidence>
<dbReference type="PROSITE" id="PS50112">
    <property type="entry name" value="PAS"/>
    <property type="match status" value="1"/>
</dbReference>
<keyword evidence="13" id="KW-1185">Reference proteome</keyword>
<keyword evidence="9" id="KW-1133">Transmembrane helix</keyword>
<dbReference type="SUPFAM" id="SSF55785">
    <property type="entry name" value="PYP-like sensor domain (PAS domain)"/>
    <property type="match status" value="2"/>
</dbReference>
<dbReference type="InterPro" id="IPR036097">
    <property type="entry name" value="HisK_dim/P_sf"/>
</dbReference>